<feature type="repeat" description="WD" evidence="4">
    <location>
        <begin position="298"/>
        <end position="339"/>
    </location>
</feature>
<keyword evidence="2 4" id="KW-0853">WD repeat</keyword>
<keyword evidence="5" id="KW-0175">Coiled coil</keyword>
<dbReference type="HOGENOM" id="CLU_000288_57_10_1"/>
<dbReference type="Pfam" id="PF08614">
    <property type="entry name" value="ATG16"/>
    <property type="match status" value="1"/>
</dbReference>
<dbReference type="Pfam" id="PF00400">
    <property type="entry name" value="WD40"/>
    <property type="match status" value="6"/>
</dbReference>
<dbReference type="InterPro" id="IPR045160">
    <property type="entry name" value="ATG16"/>
</dbReference>
<sequence length="543" mass="60866">MDNRSYRDVIINQLRERNKKQSDAFNSLISLNNRLADSVETVKNENLALQVEVTKLKVENQDLAELAKSGGGGKSKDGSKNQKALEQTVMTLQENLKNAQQIIDLKNSVQEKEREILEKNTKITDLESKIEKLELSKLEMTQELERFKAANTVLQDEQNALNMAFVSLEGKFRKAQEDNNELVSRWMQHKASAADHLNAENDKIMKVKHLQLKKELADASEEFKDIQETPIPGEFAARAACACVSIPNKAMQSFEAHDGEVNAVKWSPSGRLFATGGSDRKLKLWEVVNGKCETKGILSGSNAAIMSVDFDFEEKHILAASNDFASRVWTLSDQRLRHTLTGHSGKVLTAKFMGECRRVASGSHDRTIKIWDLSSKACIKTIFAGSICFDLVTVDYNNIISGHFDRRVRFWDTRTDSSSNEISLQGRVTALDLSFDKNTLLCCSREDTVKLIDLRKNAVCATLSADGFRVGADWTRAVFSPNGEFVMAGSSDGTVYIWNVAKNRVEKALREHNHAVMACSWNPNGQSLLTCDKQKQVVYWADF</sequence>
<dbReference type="PROSITE" id="PS50082">
    <property type="entry name" value="WD_REPEATS_2"/>
    <property type="match status" value="5"/>
</dbReference>
<dbReference type="CDD" id="cd22887">
    <property type="entry name" value="Atg16_CCD"/>
    <property type="match status" value="1"/>
</dbReference>
<dbReference type="InterPro" id="IPR001680">
    <property type="entry name" value="WD40_rpt"/>
</dbReference>
<dbReference type="CDD" id="cd00200">
    <property type="entry name" value="WD40"/>
    <property type="match status" value="1"/>
</dbReference>
<dbReference type="InterPro" id="IPR036322">
    <property type="entry name" value="WD40_repeat_dom_sf"/>
</dbReference>
<dbReference type="InterPro" id="IPR013923">
    <property type="entry name" value="Autophagy-rel_prot_16_dom"/>
</dbReference>
<evidence type="ECO:0000256" key="5">
    <source>
        <dbReference type="SAM" id="Coils"/>
    </source>
</evidence>
<feature type="repeat" description="WD" evidence="4">
    <location>
        <begin position="340"/>
        <end position="381"/>
    </location>
</feature>
<keyword evidence="3" id="KW-0677">Repeat</keyword>
<dbReference type="EMBL" id="AMQN01010808">
    <property type="status" value="NOT_ANNOTATED_CDS"/>
    <property type="molecule type" value="Genomic_DNA"/>
</dbReference>
<dbReference type="STRING" id="283909.R7U360"/>
<dbReference type="Proteomes" id="UP000014760">
    <property type="component" value="Unassembled WGS sequence"/>
</dbReference>
<keyword evidence="9" id="KW-1185">Reference proteome</keyword>
<evidence type="ECO:0000313" key="7">
    <source>
        <dbReference type="EMBL" id="ELT97615.1"/>
    </source>
</evidence>
<dbReference type="GO" id="GO:0000421">
    <property type="term" value="C:autophagosome membrane"/>
    <property type="evidence" value="ECO:0007669"/>
    <property type="project" value="TreeGrafter"/>
</dbReference>
<evidence type="ECO:0000313" key="8">
    <source>
        <dbReference type="EnsemblMetazoa" id="CapteP224280"/>
    </source>
</evidence>
<dbReference type="EMBL" id="KB308513">
    <property type="protein sequence ID" value="ELT97615.1"/>
    <property type="molecule type" value="Genomic_DNA"/>
</dbReference>
<dbReference type="GO" id="GO:0034274">
    <property type="term" value="C:Atg12-Atg5-Atg16 complex"/>
    <property type="evidence" value="ECO:0007669"/>
    <property type="project" value="TreeGrafter"/>
</dbReference>
<dbReference type="Gene3D" id="2.130.10.10">
    <property type="entry name" value="YVTN repeat-like/Quinoprotein amine dehydrogenase"/>
    <property type="match status" value="2"/>
</dbReference>
<feature type="repeat" description="WD" evidence="4">
    <location>
        <begin position="509"/>
        <end position="540"/>
    </location>
</feature>
<feature type="repeat" description="WD" evidence="4">
    <location>
        <begin position="479"/>
        <end position="508"/>
    </location>
</feature>
<evidence type="ECO:0000256" key="1">
    <source>
        <dbReference type="ARBA" id="ARBA00009271"/>
    </source>
</evidence>
<dbReference type="PANTHER" id="PTHR19878">
    <property type="entry name" value="AUTOPHAGY PROTEIN 16-LIKE"/>
    <property type="match status" value="1"/>
</dbReference>
<dbReference type="PANTHER" id="PTHR19878:SF8">
    <property type="entry name" value="AUTOPHAGY-RELATED 16, ISOFORM F"/>
    <property type="match status" value="1"/>
</dbReference>
<evidence type="ECO:0000256" key="2">
    <source>
        <dbReference type="ARBA" id="ARBA00022574"/>
    </source>
</evidence>
<dbReference type="OMA" id="WGRPCIS"/>
<evidence type="ECO:0000256" key="3">
    <source>
        <dbReference type="ARBA" id="ARBA00022737"/>
    </source>
</evidence>
<dbReference type="OrthoDB" id="6262491at2759"/>
<dbReference type="EnsemblMetazoa" id="CapteT224280">
    <property type="protein sequence ID" value="CapteP224280"/>
    <property type="gene ID" value="CapteG224280"/>
</dbReference>
<feature type="domain" description="Autophagy-related protein 16" evidence="6">
    <location>
        <begin position="10"/>
        <end position="198"/>
    </location>
</feature>
<dbReference type="AlphaFoldDB" id="R7U360"/>
<proteinExistence type="inferred from homology"/>
<gene>
    <name evidence="7" type="ORF">CAPTEDRAFT_224280</name>
</gene>
<dbReference type="PRINTS" id="PR00320">
    <property type="entry name" value="GPROTEINBRPT"/>
</dbReference>
<dbReference type="GO" id="GO:0043495">
    <property type="term" value="F:protein-membrane adaptor activity"/>
    <property type="evidence" value="ECO:0007669"/>
    <property type="project" value="TreeGrafter"/>
</dbReference>
<dbReference type="PROSITE" id="PS00678">
    <property type="entry name" value="WD_REPEATS_1"/>
    <property type="match status" value="2"/>
</dbReference>
<dbReference type="GO" id="GO:0034045">
    <property type="term" value="C:phagophore assembly site membrane"/>
    <property type="evidence" value="ECO:0007669"/>
    <property type="project" value="TreeGrafter"/>
</dbReference>
<dbReference type="FunCoup" id="R7U360">
    <property type="interactions" value="2273"/>
</dbReference>
<reference evidence="8" key="3">
    <citation type="submission" date="2015-06" db="UniProtKB">
        <authorList>
            <consortium name="EnsemblMetazoa"/>
        </authorList>
    </citation>
    <scope>IDENTIFICATION</scope>
</reference>
<reference evidence="7 9" key="2">
    <citation type="journal article" date="2013" name="Nature">
        <title>Insights into bilaterian evolution from three spiralian genomes.</title>
        <authorList>
            <person name="Simakov O."/>
            <person name="Marletaz F."/>
            <person name="Cho S.J."/>
            <person name="Edsinger-Gonzales E."/>
            <person name="Havlak P."/>
            <person name="Hellsten U."/>
            <person name="Kuo D.H."/>
            <person name="Larsson T."/>
            <person name="Lv J."/>
            <person name="Arendt D."/>
            <person name="Savage R."/>
            <person name="Osoegawa K."/>
            <person name="de Jong P."/>
            <person name="Grimwood J."/>
            <person name="Chapman J.A."/>
            <person name="Shapiro H."/>
            <person name="Aerts A."/>
            <person name="Otillar R.P."/>
            <person name="Terry A.Y."/>
            <person name="Boore J.L."/>
            <person name="Grigoriev I.V."/>
            <person name="Lindberg D.R."/>
            <person name="Seaver E.C."/>
            <person name="Weisblat D.A."/>
            <person name="Putnam N.H."/>
            <person name="Rokhsar D.S."/>
        </authorList>
    </citation>
    <scope>NUCLEOTIDE SEQUENCE</scope>
    <source>
        <strain evidence="7 9">I ESC-2004</strain>
    </source>
</reference>
<dbReference type="InterPro" id="IPR015943">
    <property type="entry name" value="WD40/YVTN_repeat-like_dom_sf"/>
</dbReference>
<accession>R7U360</accession>
<evidence type="ECO:0000256" key="4">
    <source>
        <dbReference type="PROSITE-ProRule" id="PRU00221"/>
    </source>
</evidence>
<dbReference type="SUPFAM" id="SSF50978">
    <property type="entry name" value="WD40 repeat-like"/>
    <property type="match status" value="1"/>
</dbReference>
<comment type="similarity">
    <text evidence="1">Belongs to the WD repeat ATG16 family.</text>
</comment>
<feature type="repeat" description="WD" evidence="4">
    <location>
        <begin position="254"/>
        <end position="295"/>
    </location>
</feature>
<dbReference type="PROSITE" id="PS50294">
    <property type="entry name" value="WD_REPEATS_REGION"/>
    <property type="match status" value="3"/>
</dbReference>
<evidence type="ECO:0000259" key="6">
    <source>
        <dbReference type="Pfam" id="PF08614"/>
    </source>
</evidence>
<name>R7U360_CAPTE</name>
<reference evidence="9" key="1">
    <citation type="submission" date="2012-12" db="EMBL/GenBank/DDBJ databases">
        <authorList>
            <person name="Hellsten U."/>
            <person name="Grimwood J."/>
            <person name="Chapman J.A."/>
            <person name="Shapiro H."/>
            <person name="Aerts A."/>
            <person name="Otillar R.P."/>
            <person name="Terry A.Y."/>
            <person name="Boore J.L."/>
            <person name="Simakov O."/>
            <person name="Marletaz F."/>
            <person name="Cho S.-J."/>
            <person name="Edsinger-Gonzales E."/>
            <person name="Havlak P."/>
            <person name="Kuo D.-H."/>
            <person name="Larsson T."/>
            <person name="Lv J."/>
            <person name="Arendt D."/>
            <person name="Savage R."/>
            <person name="Osoegawa K."/>
            <person name="de Jong P."/>
            <person name="Lindberg D.R."/>
            <person name="Seaver E.C."/>
            <person name="Weisblat D.A."/>
            <person name="Putnam N.H."/>
            <person name="Grigoriev I.V."/>
            <person name="Rokhsar D.S."/>
        </authorList>
    </citation>
    <scope>NUCLEOTIDE SEQUENCE</scope>
    <source>
        <strain evidence="9">I ESC-2004</strain>
    </source>
</reference>
<dbReference type="GO" id="GO:0000045">
    <property type="term" value="P:autophagosome assembly"/>
    <property type="evidence" value="ECO:0007669"/>
    <property type="project" value="InterPro"/>
</dbReference>
<feature type="coiled-coil region" evidence="5">
    <location>
        <begin position="39"/>
        <end position="157"/>
    </location>
</feature>
<dbReference type="SMART" id="SM00320">
    <property type="entry name" value="WD40"/>
    <property type="match status" value="7"/>
</dbReference>
<evidence type="ECO:0000313" key="9">
    <source>
        <dbReference type="Proteomes" id="UP000014760"/>
    </source>
</evidence>
<dbReference type="InterPro" id="IPR020472">
    <property type="entry name" value="WD40_PAC1"/>
</dbReference>
<protein>
    <recommendedName>
        <fullName evidence="6">Autophagy-related protein 16 domain-containing protein</fullName>
    </recommendedName>
</protein>
<dbReference type="InterPro" id="IPR019775">
    <property type="entry name" value="WD40_repeat_CS"/>
</dbReference>
<organism evidence="7">
    <name type="scientific">Capitella teleta</name>
    <name type="common">Polychaete worm</name>
    <dbReference type="NCBI Taxonomy" id="283909"/>
    <lineage>
        <taxon>Eukaryota</taxon>
        <taxon>Metazoa</taxon>
        <taxon>Spiralia</taxon>
        <taxon>Lophotrochozoa</taxon>
        <taxon>Annelida</taxon>
        <taxon>Polychaeta</taxon>
        <taxon>Sedentaria</taxon>
        <taxon>Scolecida</taxon>
        <taxon>Capitellidae</taxon>
        <taxon>Capitella</taxon>
    </lineage>
</organism>